<reference evidence="2" key="2">
    <citation type="submission" date="2020-11" db="EMBL/GenBank/DDBJ databases">
        <authorList>
            <person name="McCartney M.A."/>
            <person name="Auch B."/>
            <person name="Kono T."/>
            <person name="Mallez S."/>
            <person name="Becker A."/>
            <person name="Gohl D.M."/>
            <person name="Silverstein K.A.T."/>
            <person name="Koren S."/>
            <person name="Bechman K.B."/>
            <person name="Herman A."/>
            <person name="Abrahante J.E."/>
            <person name="Garbe J."/>
        </authorList>
    </citation>
    <scope>NUCLEOTIDE SEQUENCE</scope>
    <source>
        <strain evidence="2">Duluth1</strain>
        <tissue evidence="2">Whole animal</tissue>
    </source>
</reference>
<evidence type="ECO:0000256" key="1">
    <source>
        <dbReference type="SAM" id="MobiDB-lite"/>
    </source>
</evidence>
<name>A0A9D4GEB0_DREPO</name>
<protein>
    <submittedName>
        <fullName evidence="2">Uncharacterized protein</fullName>
    </submittedName>
</protein>
<feature type="region of interest" description="Disordered" evidence="1">
    <location>
        <begin position="88"/>
        <end position="120"/>
    </location>
</feature>
<proteinExistence type="predicted"/>
<dbReference type="AlphaFoldDB" id="A0A9D4GEB0"/>
<evidence type="ECO:0000313" key="2">
    <source>
        <dbReference type="EMBL" id="KAH3815589.1"/>
    </source>
</evidence>
<keyword evidence="3" id="KW-1185">Reference proteome</keyword>
<organism evidence="2 3">
    <name type="scientific">Dreissena polymorpha</name>
    <name type="common">Zebra mussel</name>
    <name type="synonym">Mytilus polymorpha</name>
    <dbReference type="NCBI Taxonomy" id="45954"/>
    <lineage>
        <taxon>Eukaryota</taxon>
        <taxon>Metazoa</taxon>
        <taxon>Spiralia</taxon>
        <taxon>Lophotrochozoa</taxon>
        <taxon>Mollusca</taxon>
        <taxon>Bivalvia</taxon>
        <taxon>Autobranchia</taxon>
        <taxon>Heteroconchia</taxon>
        <taxon>Euheterodonta</taxon>
        <taxon>Imparidentia</taxon>
        <taxon>Neoheterodontei</taxon>
        <taxon>Myida</taxon>
        <taxon>Dreissenoidea</taxon>
        <taxon>Dreissenidae</taxon>
        <taxon>Dreissena</taxon>
    </lineage>
</organism>
<dbReference type="EMBL" id="JAIWYP010000006">
    <property type="protein sequence ID" value="KAH3815589.1"/>
    <property type="molecule type" value="Genomic_DNA"/>
</dbReference>
<sequence length="120" mass="13758">MLRSVNISEFTTNIITQLTELCPQPIIRHGTPHIHTSNLNIKVIIEVWTSDTNIRDWDVVYNFTRQLKKNTNKTSYFIQPATANYYNYQPANNNYSTNQPSPTATSTNQQPPTTTSNNHC</sequence>
<comment type="caution">
    <text evidence="2">The sequence shown here is derived from an EMBL/GenBank/DDBJ whole genome shotgun (WGS) entry which is preliminary data.</text>
</comment>
<accession>A0A9D4GEB0</accession>
<gene>
    <name evidence="2" type="ORF">DPMN_144117</name>
</gene>
<evidence type="ECO:0000313" key="3">
    <source>
        <dbReference type="Proteomes" id="UP000828390"/>
    </source>
</evidence>
<dbReference type="Proteomes" id="UP000828390">
    <property type="component" value="Unassembled WGS sequence"/>
</dbReference>
<reference evidence="2" key="1">
    <citation type="journal article" date="2019" name="bioRxiv">
        <title>The Genome of the Zebra Mussel, Dreissena polymorpha: A Resource for Invasive Species Research.</title>
        <authorList>
            <person name="McCartney M.A."/>
            <person name="Auch B."/>
            <person name="Kono T."/>
            <person name="Mallez S."/>
            <person name="Zhang Y."/>
            <person name="Obille A."/>
            <person name="Becker A."/>
            <person name="Abrahante J.E."/>
            <person name="Garbe J."/>
            <person name="Badalamenti J.P."/>
            <person name="Herman A."/>
            <person name="Mangelson H."/>
            <person name="Liachko I."/>
            <person name="Sullivan S."/>
            <person name="Sone E.D."/>
            <person name="Koren S."/>
            <person name="Silverstein K.A.T."/>
            <person name="Beckman K.B."/>
            <person name="Gohl D.M."/>
        </authorList>
    </citation>
    <scope>NUCLEOTIDE SEQUENCE</scope>
    <source>
        <strain evidence="2">Duluth1</strain>
        <tissue evidence="2">Whole animal</tissue>
    </source>
</reference>